<comment type="caution">
    <text evidence="2">The sequence shown here is derived from an EMBL/GenBank/DDBJ whole genome shotgun (WGS) entry which is preliminary data.</text>
</comment>
<feature type="compositionally biased region" description="Basic and acidic residues" evidence="1">
    <location>
        <begin position="54"/>
        <end position="64"/>
    </location>
</feature>
<dbReference type="OrthoDB" id="5207413at2759"/>
<proteinExistence type="predicted"/>
<evidence type="ECO:0000313" key="2">
    <source>
        <dbReference type="EMBL" id="RDL32561.1"/>
    </source>
</evidence>
<dbReference type="Proteomes" id="UP000254866">
    <property type="component" value="Unassembled WGS sequence"/>
</dbReference>
<keyword evidence="3" id="KW-1185">Reference proteome</keyword>
<accession>A0A370TDQ5</accession>
<organism evidence="2 3">
    <name type="scientific">Venustampulla echinocandica</name>
    <dbReference type="NCBI Taxonomy" id="2656787"/>
    <lineage>
        <taxon>Eukaryota</taxon>
        <taxon>Fungi</taxon>
        <taxon>Dikarya</taxon>
        <taxon>Ascomycota</taxon>
        <taxon>Pezizomycotina</taxon>
        <taxon>Leotiomycetes</taxon>
        <taxon>Helotiales</taxon>
        <taxon>Pleuroascaceae</taxon>
        <taxon>Venustampulla</taxon>
    </lineage>
</organism>
<protein>
    <submittedName>
        <fullName evidence="2">Uncharacterized protein</fullName>
    </submittedName>
</protein>
<evidence type="ECO:0000256" key="1">
    <source>
        <dbReference type="SAM" id="MobiDB-lite"/>
    </source>
</evidence>
<feature type="region of interest" description="Disordered" evidence="1">
    <location>
        <begin position="52"/>
        <end position="125"/>
    </location>
</feature>
<dbReference type="EMBL" id="NPIC01000010">
    <property type="protein sequence ID" value="RDL32561.1"/>
    <property type="molecule type" value="Genomic_DNA"/>
</dbReference>
<feature type="region of interest" description="Disordered" evidence="1">
    <location>
        <begin position="171"/>
        <end position="192"/>
    </location>
</feature>
<reference evidence="2 3" key="1">
    <citation type="journal article" date="2018" name="IMA Fungus">
        <title>IMA Genome-F 9: Draft genome sequence of Annulohypoxylon stygium, Aspergillus mulundensis, Berkeleyomyces basicola (syn. Thielaviopsis basicola), Ceratocystis smalleyi, two Cercospora beticola strains, Coleophoma cylindrospora, Fusarium fracticaudum, Phialophora cf. hyalina, and Morchella septimelata.</title>
        <authorList>
            <person name="Wingfield B.D."/>
            <person name="Bills G.F."/>
            <person name="Dong Y."/>
            <person name="Huang W."/>
            <person name="Nel W.J."/>
            <person name="Swalarsk-Parry B.S."/>
            <person name="Vaghefi N."/>
            <person name="Wilken P.M."/>
            <person name="An Z."/>
            <person name="de Beer Z.W."/>
            <person name="De Vos L."/>
            <person name="Chen L."/>
            <person name="Duong T.A."/>
            <person name="Gao Y."/>
            <person name="Hammerbacher A."/>
            <person name="Kikkert J.R."/>
            <person name="Li Y."/>
            <person name="Li H."/>
            <person name="Li K."/>
            <person name="Li Q."/>
            <person name="Liu X."/>
            <person name="Ma X."/>
            <person name="Naidoo K."/>
            <person name="Pethybridge S.J."/>
            <person name="Sun J."/>
            <person name="Steenkamp E.T."/>
            <person name="van der Nest M.A."/>
            <person name="van Wyk S."/>
            <person name="Wingfield M.J."/>
            <person name="Xiong C."/>
            <person name="Yue Q."/>
            <person name="Zhang X."/>
        </authorList>
    </citation>
    <scope>NUCLEOTIDE SEQUENCE [LARGE SCALE GENOMIC DNA]</scope>
    <source>
        <strain evidence="2 3">BP 5553</strain>
    </source>
</reference>
<gene>
    <name evidence="2" type="ORF">BP5553_09017</name>
</gene>
<dbReference type="RefSeq" id="XP_031866283.1">
    <property type="nucleotide sequence ID" value="XM_032017640.1"/>
</dbReference>
<dbReference type="GeneID" id="43601866"/>
<feature type="compositionally biased region" description="Basic and acidic residues" evidence="1">
    <location>
        <begin position="183"/>
        <end position="192"/>
    </location>
</feature>
<dbReference type="AlphaFoldDB" id="A0A370TDQ5"/>
<evidence type="ECO:0000313" key="3">
    <source>
        <dbReference type="Proteomes" id="UP000254866"/>
    </source>
</evidence>
<feature type="region of interest" description="Disordered" evidence="1">
    <location>
        <begin position="210"/>
        <end position="229"/>
    </location>
</feature>
<name>A0A370TDQ5_9HELO</name>
<sequence>MADWEPQRPSKPASRWPAPEIYVNMEFGVSLSPRDPPHIASMKYASKNMHQRMYRPEREERQIDPHPPTLMPGAGRRYQRRQQSDEQRPSRLMVATRPPYERAGSAPPSISDRTHPINPVSPVSQVSPICHRSSMVIDPRERPLPPLPSRFRLGEDDLPWSVPTWYRPQEQEVATPSVMNPEPEERRVEDPQRERELEELHLAMMTVDSLNNDGGEPWTGSSVGDVPRRPRSLGWAVRSEPDPESYSTAMLDIPPPPYVVSGHGLLTRDEIHRRHLSITTNRLQRERIRTMIPKGEGNHDLECELSSTMRLREPKCYTDPANASRYELTANVTSYLRRAALQGSPIEYFLEHNATTHIWGRARPRVTAEVERKSRGREVLARS</sequence>